<protein>
    <submittedName>
        <fullName evidence="18">Acid protease</fullName>
    </submittedName>
</protein>
<evidence type="ECO:0000256" key="6">
    <source>
        <dbReference type="ARBA" id="ARBA00022729"/>
    </source>
</evidence>
<dbReference type="EMBL" id="KZ824287">
    <property type="protein sequence ID" value="RAL11578.1"/>
    <property type="molecule type" value="Genomic_DNA"/>
</dbReference>
<dbReference type="PROSITE" id="PS51767">
    <property type="entry name" value="PEPTIDASE_A1"/>
    <property type="match status" value="1"/>
</dbReference>
<reference evidence="18 19" key="1">
    <citation type="submission" date="2018-02" db="EMBL/GenBank/DDBJ databases">
        <title>The genomes of Aspergillus section Nigri reveals drivers in fungal speciation.</title>
        <authorList>
            <consortium name="DOE Joint Genome Institute"/>
            <person name="Vesth T.C."/>
            <person name="Nybo J."/>
            <person name="Theobald S."/>
            <person name="Brandl J."/>
            <person name="Frisvad J.C."/>
            <person name="Nielsen K.F."/>
            <person name="Lyhne E.K."/>
            <person name="Kogle M.E."/>
            <person name="Kuo A."/>
            <person name="Riley R."/>
            <person name="Clum A."/>
            <person name="Nolan M."/>
            <person name="Lipzen A."/>
            <person name="Salamov A."/>
            <person name="Henrissat B."/>
            <person name="Wiebenga A."/>
            <person name="De vries R.P."/>
            <person name="Grigoriev I.V."/>
            <person name="Mortensen U.H."/>
            <person name="Andersen M.R."/>
            <person name="Baker S.E."/>
        </authorList>
    </citation>
    <scope>NUCLEOTIDE SEQUENCE [LARGE SCALE GENOMIC DNA]</scope>
    <source>
        <strain evidence="18 19">CBS 101889</strain>
    </source>
</reference>
<keyword evidence="12" id="KW-0449">Lipoprotein</keyword>
<dbReference type="InterPro" id="IPR033121">
    <property type="entry name" value="PEPTIDASE_A1"/>
</dbReference>
<dbReference type="FunFam" id="2.40.70.10:FF:000060">
    <property type="entry name" value="Aspartic-type endopeptidase ctsD"/>
    <property type="match status" value="1"/>
</dbReference>
<dbReference type="GO" id="GO:0004190">
    <property type="term" value="F:aspartic-type endopeptidase activity"/>
    <property type="evidence" value="ECO:0007669"/>
    <property type="project" value="UniProtKB-KW"/>
</dbReference>
<keyword evidence="10" id="KW-0472">Membrane</keyword>
<accession>A0A395HXI6</accession>
<dbReference type="GO" id="GO:0005886">
    <property type="term" value="C:plasma membrane"/>
    <property type="evidence" value="ECO:0007669"/>
    <property type="project" value="UniProtKB-SubCell"/>
</dbReference>
<keyword evidence="9" id="KW-0843">Virulence</keyword>
<sequence length="476" mass="50867">MHPTGNLLTAACLWTGVFAFIPYELKLDPPTTQNAPTRRFLPWESLSDALINSQASSKADEPVTLDVKRAPVRRNNDFNIVLSKTPSWPNTAALDQNGNDLTYFAVVKIGSENQEFYMMLDTGGTNSWVFSSNCATKACSMHDTFDETSSSSINVTTTEWSVGYGSGSASGLLATDNLTIADVEVQFTFGLATNASNNFESYAMDGILGFGRSNDTSYNTPTFMDAVAEQKNFDSNVVGFALSRTKSGEKDGTVTIGGVDKDKFTGQISYTDTVTGSGNYWRIPVDDVYVNGNACDFSNKSAIIDTGTSYAMLPSKDAKALHAFIPDSTASGDYFLIPCNSTANVQVVFSGVNYTISPQDYIGSQYKSSCISTIVSYDLFGDDIWLLGDVFLKNVYAVFDFDQKRVGLAARAYSGNTTSSSSSKASNSSSTDISTGSTASSSSSNSTGNSASGGISVHGSTYYLPALVVVLCTFLL</sequence>
<feature type="signal peptide" evidence="16">
    <location>
        <begin position="1"/>
        <end position="19"/>
    </location>
</feature>
<dbReference type="InterPro" id="IPR034164">
    <property type="entry name" value="Pepsin-like_dom"/>
</dbReference>
<evidence type="ECO:0000256" key="12">
    <source>
        <dbReference type="ARBA" id="ARBA00023288"/>
    </source>
</evidence>
<evidence type="ECO:0000256" key="4">
    <source>
        <dbReference type="ARBA" id="ARBA00022622"/>
    </source>
</evidence>
<dbReference type="RefSeq" id="XP_025550732.1">
    <property type="nucleotide sequence ID" value="XM_025701125.1"/>
</dbReference>
<evidence type="ECO:0000259" key="17">
    <source>
        <dbReference type="PROSITE" id="PS51767"/>
    </source>
</evidence>
<feature type="active site" evidence="13">
    <location>
        <position position="305"/>
    </location>
</feature>
<evidence type="ECO:0000256" key="9">
    <source>
        <dbReference type="ARBA" id="ARBA00023026"/>
    </source>
</evidence>
<dbReference type="OrthoDB" id="28208at2759"/>
<dbReference type="Proteomes" id="UP000248961">
    <property type="component" value="Unassembled WGS sequence"/>
</dbReference>
<dbReference type="STRING" id="1450537.A0A395HXI6"/>
<dbReference type="GeneID" id="37205414"/>
<dbReference type="InterPro" id="IPR001461">
    <property type="entry name" value="Aspartic_peptidase_A1"/>
</dbReference>
<evidence type="ECO:0000256" key="5">
    <source>
        <dbReference type="ARBA" id="ARBA00022670"/>
    </source>
</evidence>
<dbReference type="Pfam" id="PF00026">
    <property type="entry name" value="Asp"/>
    <property type="match status" value="1"/>
</dbReference>
<feature type="domain" description="Peptidase A1" evidence="17">
    <location>
        <begin position="103"/>
        <end position="409"/>
    </location>
</feature>
<dbReference type="AlphaFoldDB" id="A0A395HXI6"/>
<evidence type="ECO:0000256" key="8">
    <source>
        <dbReference type="ARBA" id="ARBA00022801"/>
    </source>
</evidence>
<keyword evidence="7" id="KW-0064">Aspartyl protease</keyword>
<dbReference type="CDD" id="cd05471">
    <property type="entry name" value="pepsin_like"/>
    <property type="match status" value="1"/>
</dbReference>
<evidence type="ECO:0000256" key="10">
    <source>
        <dbReference type="ARBA" id="ARBA00023136"/>
    </source>
</evidence>
<dbReference type="SUPFAM" id="SSF50630">
    <property type="entry name" value="Acid proteases"/>
    <property type="match status" value="1"/>
</dbReference>
<keyword evidence="14" id="KW-1015">Disulfide bond</keyword>
<keyword evidence="19" id="KW-1185">Reference proteome</keyword>
<evidence type="ECO:0000256" key="16">
    <source>
        <dbReference type="SAM" id="SignalP"/>
    </source>
</evidence>
<comment type="subcellular location">
    <subcellularLocation>
        <location evidence="1">Cell membrane</location>
        <topology evidence="1">Lipid-anchor</topology>
        <topology evidence="1">GPI-anchor</topology>
    </subcellularLocation>
</comment>
<dbReference type="FunFam" id="2.40.70.10:FF:000085">
    <property type="entry name" value="Aspartic-type endopeptidase (CtsD), putative"/>
    <property type="match status" value="1"/>
</dbReference>
<keyword evidence="5 18" id="KW-0645">Protease</keyword>
<evidence type="ECO:0000256" key="3">
    <source>
        <dbReference type="ARBA" id="ARBA00022475"/>
    </source>
</evidence>
<evidence type="ECO:0000256" key="14">
    <source>
        <dbReference type="PIRSR" id="PIRSR601461-2"/>
    </source>
</evidence>
<dbReference type="PANTHER" id="PTHR47966:SF75">
    <property type="entry name" value="ENDOPEPTIDASE (CTSD), PUTATIVE (AFU_ORTHOLOGUE AFUA_4G07040)-RELATED"/>
    <property type="match status" value="1"/>
</dbReference>
<dbReference type="GO" id="GO:0006508">
    <property type="term" value="P:proteolysis"/>
    <property type="evidence" value="ECO:0007669"/>
    <property type="project" value="UniProtKB-KW"/>
</dbReference>
<feature type="disulfide bond" evidence="14">
    <location>
        <begin position="134"/>
        <end position="139"/>
    </location>
</feature>
<keyword evidence="11" id="KW-0325">Glycoprotein</keyword>
<evidence type="ECO:0000256" key="2">
    <source>
        <dbReference type="ARBA" id="ARBA00007447"/>
    </source>
</evidence>
<keyword evidence="8" id="KW-0378">Hydrolase</keyword>
<dbReference type="GO" id="GO:0098552">
    <property type="term" value="C:side of membrane"/>
    <property type="evidence" value="ECO:0007669"/>
    <property type="project" value="UniProtKB-KW"/>
</dbReference>
<dbReference type="VEuPathDB" id="FungiDB:BO97DRAFT_90066"/>
<evidence type="ECO:0000256" key="13">
    <source>
        <dbReference type="PIRSR" id="PIRSR601461-1"/>
    </source>
</evidence>
<evidence type="ECO:0000313" key="19">
    <source>
        <dbReference type="Proteomes" id="UP000248961"/>
    </source>
</evidence>
<gene>
    <name evidence="18" type="ORF">BO97DRAFT_90066</name>
</gene>
<comment type="similarity">
    <text evidence="2">Belongs to the peptidase A1 family.</text>
</comment>
<evidence type="ECO:0000256" key="1">
    <source>
        <dbReference type="ARBA" id="ARBA00004609"/>
    </source>
</evidence>
<feature type="disulfide bond" evidence="14">
    <location>
        <begin position="339"/>
        <end position="370"/>
    </location>
</feature>
<dbReference type="Gene3D" id="2.40.70.10">
    <property type="entry name" value="Acid Proteases"/>
    <property type="match status" value="2"/>
</dbReference>
<proteinExistence type="inferred from homology"/>
<keyword evidence="3" id="KW-1003">Cell membrane</keyword>
<organism evidence="18 19">
    <name type="scientific">Aspergillus homomorphus (strain CBS 101889)</name>
    <dbReference type="NCBI Taxonomy" id="1450537"/>
    <lineage>
        <taxon>Eukaryota</taxon>
        <taxon>Fungi</taxon>
        <taxon>Dikarya</taxon>
        <taxon>Ascomycota</taxon>
        <taxon>Pezizomycotina</taxon>
        <taxon>Eurotiomycetes</taxon>
        <taxon>Eurotiomycetidae</taxon>
        <taxon>Eurotiales</taxon>
        <taxon>Aspergillaceae</taxon>
        <taxon>Aspergillus</taxon>
        <taxon>Aspergillus subgen. Circumdati</taxon>
    </lineage>
</organism>
<feature type="region of interest" description="Disordered" evidence="15">
    <location>
        <begin position="414"/>
        <end position="448"/>
    </location>
</feature>
<dbReference type="PANTHER" id="PTHR47966">
    <property type="entry name" value="BETA-SITE APP-CLEAVING ENZYME, ISOFORM A-RELATED"/>
    <property type="match status" value="1"/>
</dbReference>
<keyword evidence="6 16" id="KW-0732">Signal</keyword>
<dbReference type="InterPro" id="IPR021109">
    <property type="entry name" value="Peptidase_aspartic_dom_sf"/>
</dbReference>
<evidence type="ECO:0000256" key="11">
    <source>
        <dbReference type="ARBA" id="ARBA00023180"/>
    </source>
</evidence>
<keyword evidence="4" id="KW-0336">GPI-anchor</keyword>
<feature type="active site" evidence="13">
    <location>
        <position position="121"/>
    </location>
</feature>
<evidence type="ECO:0000256" key="7">
    <source>
        <dbReference type="ARBA" id="ARBA00022750"/>
    </source>
</evidence>
<evidence type="ECO:0000256" key="15">
    <source>
        <dbReference type="SAM" id="MobiDB-lite"/>
    </source>
</evidence>
<dbReference type="PRINTS" id="PR00792">
    <property type="entry name" value="PEPSIN"/>
</dbReference>
<feature type="chain" id="PRO_5017324021" evidence="16">
    <location>
        <begin position="20"/>
        <end position="476"/>
    </location>
</feature>
<name>A0A395HXI6_ASPHC</name>
<evidence type="ECO:0000313" key="18">
    <source>
        <dbReference type="EMBL" id="RAL11578.1"/>
    </source>
</evidence>